<name>A0A369L4Y6_9ACTN</name>
<dbReference type="GO" id="GO:0004314">
    <property type="term" value="F:[acyl-carrier-protein] S-malonyltransferase activity"/>
    <property type="evidence" value="ECO:0007669"/>
    <property type="project" value="UniProtKB-EC"/>
</dbReference>
<dbReference type="Gene3D" id="3.30.70.250">
    <property type="entry name" value="Malonyl-CoA ACP transacylase, ACP-binding"/>
    <property type="match status" value="1"/>
</dbReference>
<protein>
    <recommendedName>
        <fullName evidence="4">Malonyl CoA-acyl carrier protein transacylase</fullName>
        <ecNumber evidence="4">2.3.1.39</ecNumber>
    </recommendedName>
</protein>
<feature type="active site" evidence="5">
    <location>
        <position position="84"/>
    </location>
</feature>
<dbReference type="STRING" id="1034345.GCA_000236865_00054"/>
<dbReference type="InterPro" id="IPR001227">
    <property type="entry name" value="Ac_transferase_dom_sf"/>
</dbReference>
<dbReference type="GO" id="GO:0005829">
    <property type="term" value="C:cytosol"/>
    <property type="evidence" value="ECO:0007669"/>
    <property type="project" value="TreeGrafter"/>
</dbReference>
<proteinExistence type="inferred from homology"/>
<evidence type="ECO:0000259" key="6">
    <source>
        <dbReference type="SMART" id="SM00827"/>
    </source>
</evidence>
<dbReference type="PANTHER" id="PTHR42681">
    <property type="entry name" value="MALONYL-COA-ACYL CARRIER PROTEIN TRANSACYLASE, MITOCHONDRIAL"/>
    <property type="match status" value="1"/>
</dbReference>
<keyword evidence="1 4" id="KW-0808">Transferase</keyword>
<dbReference type="InterPro" id="IPR016035">
    <property type="entry name" value="Acyl_Trfase/lysoPLipase"/>
</dbReference>
<evidence type="ECO:0000256" key="2">
    <source>
        <dbReference type="ARBA" id="ARBA00023315"/>
    </source>
</evidence>
<organism evidence="7 8">
    <name type="scientific">Senegalimassilia anaerobia</name>
    <dbReference type="NCBI Taxonomy" id="1473216"/>
    <lineage>
        <taxon>Bacteria</taxon>
        <taxon>Bacillati</taxon>
        <taxon>Actinomycetota</taxon>
        <taxon>Coriobacteriia</taxon>
        <taxon>Coriobacteriales</taxon>
        <taxon>Coriobacteriaceae</taxon>
        <taxon>Senegalimassilia</taxon>
    </lineage>
</organism>
<dbReference type="Proteomes" id="UP000253792">
    <property type="component" value="Unassembled WGS sequence"/>
</dbReference>
<evidence type="ECO:0000313" key="7">
    <source>
        <dbReference type="EMBL" id="RDB54494.1"/>
    </source>
</evidence>
<reference evidence="7 8" key="1">
    <citation type="journal article" date="2018" name="Elife">
        <title>Discovery and characterization of a prevalent human gut bacterial enzyme sufficient for the inactivation of a family of plant toxins.</title>
        <authorList>
            <person name="Koppel N."/>
            <person name="Bisanz J.E."/>
            <person name="Pandelia M.E."/>
            <person name="Turnbaugh P.J."/>
            <person name="Balskus E.P."/>
        </authorList>
    </citation>
    <scope>NUCLEOTIDE SEQUENCE [LARGE SCALE GENOMIC DNA]</scope>
    <source>
        <strain evidence="8">anaerobia AP69FAA</strain>
    </source>
</reference>
<accession>A0A369L4Y6</accession>
<dbReference type="InterPro" id="IPR016036">
    <property type="entry name" value="Malonyl_transacylase_ACP-bd"/>
</dbReference>
<dbReference type="Gene3D" id="3.40.366.10">
    <property type="entry name" value="Malonyl-Coenzyme A Acyl Carrier Protein, domain 2"/>
    <property type="match status" value="1"/>
</dbReference>
<keyword evidence="2 4" id="KW-0012">Acyltransferase</keyword>
<dbReference type="InterPro" id="IPR050858">
    <property type="entry name" value="Mal-CoA-ACP_Trans/PKS_FabD"/>
</dbReference>
<evidence type="ECO:0000256" key="5">
    <source>
        <dbReference type="PIRSR" id="PIRSR000446-1"/>
    </source>
</evidence>
<dbReference type="AlphaFoldDB" id="A0A369L4Y6"/>
<dbReference type="InterPro" id="IPR014043">
    <property type="entry name" value="Acyl_transferase_dom"/>
</dbReference>
<feature type="active site" evidence="5">
    <location>
        <position position="192"/>
    </location>
</feature>
<evidence type="ECO:0000256" key="1">
    <source>
        <dbReference type="ARBA" id="ARBA00022679"/>
    </source>
</evidence>
<dbReference type="FunFam" id="3.30.70.250:FF:000001">
    <property type="entry name" value="Malonyl CoA-acyl carrier protein transacylase"/>
    <property type="match status" value="1"/>
</dbReference>
<dbReference type="InterPro" id="IPR004410">
    <property type="entry name" value="Malonyl_CoA-ACP_transAc_FabD"/>
</dbReference>
<evidence type="ECO:0000313" key="8">
    <source>
        <dbReference type="Proteomes" id="UP000253792"/>
    </source>
</evidence>
<dbReference type="PANTHER" id="PTHR42681:SF1">
    <property type="entry name" value="MALONYL-COA-ACYL CARRIER PROTEIN TRANSACYLASE, MITOCHONDRIAL"/>
    <property type="match status" value="1"/>
</dbReference>
<dbReference type="PIRSF" id="PIRSF000446">
    <property type="entry name" value="Mct"/>
    <property type="match status" value="1"/>
</dbReference>
<feature type="domain" description="Malonyl-CoA:ACP transacylase (MAT)" evidence="6">
    <location>
        <begin position="1"/>
        <end position="288"/>
    </location>
</feature>
<comment type="similarity">
    <text evidence="4">Belongs to the fabD family.</text>
</comment>
<comment type="caution">
    <text evidence="7">The sequence shown here is derived from an EMBL/GenBank/DDBJ whole genome shotgun (WGS) entry which is preliminary data.</text>
</comment>
<evidence type="ECO:0000256" key="4">
    <source>
        <dbReference type="PIRNR" id="PIRNR000446"/>
    </source>
</evidence>
<dbReference type="NCBIfam" id="TIGR00128">
    <property type="entry name" value="fabD"/>
    <property type="match status" value="1"/>
</dbReference>
<dbReference type="InterPro" id="IPR024925">
    <property type="entry name" value="Malonyl_CoA-ACP_transAc"/>
</dbReference>
<comment type="catalytic activity">
    <reaction evidence="3 4">
        <text>holo-[ACP] + malonyl-CoA = malonyl-[ACP] + CoA</text>
        <dbReference type="Rhea" id="RHEA:41792"/>
        <dbReference type="Rhea" id="RHEA-COMP:9623"/>
        <dbReference type="Rhea" id="RHEA-COMP:9685"/>
        <dbReference type="ChEBI" id="CHEBI:57287"/>
        <dbReference type="ChEBI" id="CHEBI:57384"/>
        <dbReference type="ChEBI" id="CHEBI:64479"/>
        <dbReference type="ChEBI" id="CHEBI:78449"/>
        <dbReference type="EC" id="2.3.1.39"/>
    </reaction>
</comment>
<sequence length="305" mass="32260">MFSGQGAQKPGMGESLFRVPEVKAVLDCASDVLGYDVAALMTSAPAEKLNDTRYAQPATCALSVGIASALQARGVQPQAVLGFSLGQVSALAVSGMLTYEETFSFVAERARLMAQAAAERPGVMSALLKADGESVEQLCEECAQGQVLVPANFNCPGQIVISGELAAVERAEAAWEAAGKRYARLATSGAFHSPLMQSAADELDAYLAEVDFKQPSVPLICNTDAQPLSAETARRHLVDHLTHPVRFEQSVQSLVDQGAAVFAEVGFGGVLSNLVKRIDRKAARPCTQDAASFDAFVSEYAEDKE</sequence>
<dbReference type="EMBL" id="PPTP01000009">
    <property type="protein sequence ID" value="RDB54494.1"/>
    <property type="molecule type" value="Genomic_DNA"/>
</dbReference>
<dbReference type="OrthoDB" id="9808669at2"/>
<dbReference type="SMART" id="SM00827">
    <property type="entry name" value="PKS_AT"/>
    <property type="match status" value="1"/>
</dbReference>
<dbReference type="GO" id="GO:0006633">
    <property type="term" value="P:fatty acid biosynthetic process"/>
    <property type="evidence" value="ECO:0007669"/>
    <property type="project" value="TreeGrafter"/>
</dbReference>
<dbReference type="SUPFAM" id="SSF52151">
    <property type="entry name" value="FabD/lysophospholipase-like"/>
    <property type="match status" value="1"/>
</dbReference>
<dbReference type="EC" id="2.3.1.39" evidence="4"/>
<dbReference type="SUPFAM" id="SSF55048">
    <property type="entry name" value="Probable ACP-binding domain of malonyl-CoA ACP transacylase"/>
    <property type="match status" value="1"/>
</dbReference>
<keyword evidence="8" id="KW-1185">Reference proteome</keyword>
<gene>
    <name evidence="7" type="primary">fabD</name>
    <name evidence="7" type="ORF">C1880_09030</name>
</gene>
<dbReference type="Pfam" id="PF00698">
    <property type="entry name" value="Acyl_transf_1"/>
    <property type="match status" value="1"/>
</dbReference>
<evidence type="ECO:0000256" key="3">
    <source>
        <dbReference type="ARBA" id="ARBA00048462"/>
    </source>
</evidence>